<organism evidence="1 2">
    <name type="scientific">Fimbriimonas ginsengisoli Gsoil 348</name>
    <dbReference type="NCBI Taxonomy" id="661478"/>
    <lineage>
        <taxon>Bacteria</taxon>
        <taxon>Bacillati</taxon>
        <taxon>Armatimonadota</taxon>
        <taxon>Fimbriimonadia</taxon>
        <taxon>Fimbriimonadales</taxon>
        <taxon>Fimbriimonadaceae</taxon>
        <taxon>Fimbriimonas</taxon>
    </lineage>
</organism>
<dbReference type="AlphaFoldDB" id="A0A068NP96"/>
<dbReference type="EMBL" id="CP007139">
    <property type="protein sequence ID" value="AIE85197.1"/>
    <property type="molecule type" value="Genomic_DNA"/>
</dbReference>
<sequence>MFLLCGILAAAGLLLQSPNWSTAALLGIALWSFCRWYYFMFYVVEHYVDPAFRFAGLGSFLAYLWRRKKSQ</sequence>
<dbReference type="Proteomes" id="UP000027982">
    <property type="component" value="Chromosome"/>
</dbReference>
<dbReference type="KEGG" id="fgi:OP10G_1829"/>
<name>A0A068NP96_FIMGI</name>
<dbReference type="HOGENOM" id="CLU_173213_0_0_0"/>
<gene>
    <name evidence="1" type="ORF">OP10G_1829</name>
</gene>
<evidence type="ECO:0000313" key="2">
    <source>
        <dbReference type="Proteomes" id="UP000027982"/>
    </source>
</evidence>
<accession>A0A068NP96</accession>
<keyword evidence="2" id="KW-1185">Reference proteome</keyword>
<dbReference type="STRING" id="661478.OP10G_1829"/>
<evidence type="ECO:0000313" key="1">
    <source>
        <dbReference type="EMBL" id="AIE85197.1"/>
    </source>
</evidence>
<protein>
    <submittedName>
        <fullName evidence="1">Uncharacterized protein</fullName>
    </submittedName>
</protein>
<proteinExistence type="predicted"/>
<reference evidence="1 2" key="1">
    <citation type="journal article" date="2014" name="PLoS ONE">
        <title>The first complete genome sequence of the class fimbriimonadia in the phylum armatimonadetes.</title>
        <authorList>
            <person name="Hu Z.Y."/>
            <person name="Wang Y.Z."/>
            <person name="Im W.T."/>
            <person name="Wang S.Y."/>
            <person name="Zhao G.P."/>
            <person name="Zheng H.J."/>
            <person name="Quan Z.X."/>
        </authorList>
    </citation>
    <scope>NUCLEOTIDE SEQUENCE [LARGE SCALE GENOMIC DNA]</scope>
    <source>
        <strain evidence="1">Gsoil 348</strain>
    </source>
</reference>
<dbReference type="eggNOG" id="ENOG50330SQ">
    <property type="taxonomic scope" value="Bacteria"/>
</dbReference>